<evidence type="ECO:0000256" key="1">
    <source>
        <dbReference type="ARBA" id="ARBA00001933"/>
    </source>
</evidence>
<evidence type="ECO:0000256" key="2">
    <source>
        <dbReference type="ARBA" id="ARBA00010869"/>
    </source>
</evidence>
<dbReference type="GO" id="GO:0003941">
    <property type="term" value="F:L-serine ammonia-lyase activity"/>
    <property type="evidence" value="ECO:0007669"/>
    <property type="project" value="TreeGrafter"/>
</dbReference>
<dbReference type="PANTHER" id="PTHR43050:SF1">
    <property type="entry name" value="SERINE RACEMASE"/>
    <property type="match status" value="1"/>
</dbReference>
<dbReference type="Gene3D" id="3.40.50.1100">
    <property type="match status" value="2"/>
</dbReference>
<comment type="cofactor">
    <cofactor evidence="1">
        <name>pyridoxal 5'-phosphate</name>
        <dbReference type="ChEBI" id="CHEBI:597326"/>
    </cofactor>
</comment>
<dbReference type="GO" id="GO:0030378">
    <property type="term" value="F:serine racemase activity"/>
    <property type="evidence" value="ECO:0007669"/>
    <property type="project" value="TreeGrafter"/>
</dbReference>
<dbReference type="GO" id="GO:0008721">
    <property type="term" value="F:D-serine ammonia-lyase activity"/>
    <property type="evidence" value="ECO:0007669"/>
    <property type="project" value="TreeGrafter"/>
</dbReference>
<gene>
    <name evidence="4" type="ORF">ES288_D12G268900v1</name>
</gene>
<dbReference type="GO" id="GO:0005524">
    <property type="term" value="F:ATP binding"/>
    <property type="evidence" value="ECO:0007669"/>
    <property type="project" value="TreeGrafter"/>
</dbReference>
<dbReference type="SUPFAM" id="SSF53686">
    <property type="entry name" value="Tryptophan synthase beta subunit-like PLP-dependent enzymes"/>
    <property type="match status" value="1"/>
</dbReference>
<protein>
    <submittedName>
        <fullName evidence="4">Uncharacterized protein</fullName>
    </submittedName>
</protein>
<dbReference type="GO" id="GO:0030170">
    <property type="term" value="F:pyridoxal phosphate binding"/>
    <property type="evidence" value="ECO:0007669"/>
    <property type="project" value="TreeGrafter"/>
</dbReference>
<dbReference type="EMBL" id="CM017712">
    <property type="protein sequence ID" value="TYG42586.1"/>
    <property type="molecule type" value="Genomic_DNA"/>
</dbReference>
<dbReference type="PANTHER" id="PTHR43050">
    <property type="entry name" value="SERINE / THREONINE RACEMASE FAMILY MEMBER"/>
    <property type="match status" value="1"/>
</dbReference>
<dbReference type="AlphaFoldDB" id="A0A5D2AF96"/>
<reference evidence="4 5" key="1">
    <citation type="submission" date="2019-06" db="EMBL/GenBank/DDBJ databases">
        <title>WGS assembly of Gossypium darwinii.</title>
        <authorList>
            <person name="Chen Z.J."/>
            <person name="Sreedasyam A."/>
            <person name="Ando A."/>
            <person name="Song Q."/>
            <person name="De L."/>
            <person name="Hulse-Kemp A."/>
            <person name="Ding M."/>
            <person name="Ye W."/>
            <person name="Kirkbride R."/>
            <person name="Jenkins J."/>
            <person name="Plott C."/>
            <person name="Lovell J."/>
            <person name="Lin Y.-M."/>
            <person name="Vaughn R."/>
            <person name="Liu B."/>
            <person name="Li W."/>
            <person name="Simpson S."/>
            <person name="Scheffler B."/>
            <person name="Saski C."/>
            <person name="Grover C."/>
            <person name="Hu G."/>
            <person name="Conover J."/>
            <person name="Carlson J."/>
            <person name="Shu S."/>
            <person name="Boston L."/>
            <person name="Williams M."/>
            <person name="Peterson D."/>
            <person name="Mcgee K."/>
            <person name="Jones D."/>
            <person name="Wendel J."/>
            <person name="Stelly D."/>
            <person name="Grimwood J."/>
            <person name="Schmutz J."/>
        </authorList>
    </citation>
    <scope>NUCLEOTIDE SEQUENCE [LARGE SCALE GENOMIC DNA]</scope>
    <source>
        <strain evidence="4">1808015.09</strain>
    </source>
</reference>
<keyword evidence="3" id="KW-0663">Pyridoxal phosphate</keyword>
<proteinExistence type="inferred from homology"/>
<sequence length="188" mass="20600">MLFLEGGCSSSVNVFKRGKGNHLLLVFILFSKLTLFYELLNRGVSIFRGARNAIFSLDDQQAGKGAVTLSRIGIGCKVTHRRLLHSAKFRVWYGGQVIWSEPTMQSKEETATNVLQETGAALIHAHDDGRIISGQGTVSLELLEQAPHMDTKRVPISGLRCRVFFCQFYGSGLKSGVALAAKSFNPAI</sequence>
<evidence type="ECO:0000256" key="3">
    <source>
        <dbReference type="ARBA" id="ARBA00022898"/>
    </source>
</evidence>
<keyword evidence="5" id="KW-1185">Reference proteome</keyword>
<organism evidence="4 5">
    <name type="scientific">Gossypium darwinii</name>
    <name type="common">Darwin's cotton</name>
    <name type="synonym">Gossypium barbadense var. darwinii</name>
    <dbReference type="NCBI Taxonomy" id="34276"/>
    <lineage>
        <taxon>Eukaryota</taxon>
        <taxon>Viridiplantae</taxon>
        <taxon>Streptophyta</taxon>
        <taxon>Embryophyta</taxon>
        <taxon>Tracheophyta</taxon>
        <taxon>Spermatophyta</taxon>
        <taxon>Magnoliopsida</taxon>
        <taxon>eudicotyledons</taxon>
        <taxon>Gunneridae</taxon>
        <taxon>Pentapetalae</taxon>
        <taxon>rosids</taxon>
        <taxon>malvids</taxon>
        <taxon>Malvales</taxon>
        <taxon>Malvaceae</taxon>
        <taxon>Malvoideae</taxon>
        <taxon>Gossypium</taxon>
    </lineage>
</organism>
<evidence type="ECO:0000313" key="4">
    <source>
        <dbReference type="EMBL" id="TYG42586.1"/>
    </source>
</evidence>
<dbReference type="GO" id="GO:0018114">
    <property type="term" value="F:threonine racemase activity"/>
    <property type="evidence" value="ECO:0007669"/>
    <property type="project" value="TreeGrafter"/>
</dbReference>
<dbReference type="GO" id="GO:0000287">
    <property type="term" value="F:magnesium ion binding"/>
    <property type="evidence" value="ECO:0007669"/>
    <property type="project" value="TreeGrafter"/>
</dbReference>
<dbReference type="Proteomes" id="UP000323506">
    <property type="component" value="Chromosome D12"/>
</dbReference>
<comment type="similarity">
    <text evidence="2">Belongs to the serine/threonine dehydratase family.</text>
</comment>
<accession>A0A5D2AF96</accession>
<name>A0A5D2AF96_GOSDA</name>
<dbReference type="InterPro" id="IPR036052">
    <property type="entry name" value="TrpB-like_PALP_sf"/>
</dbReference>
<evidence type="ECO:0000313" key="5">
    <source>
        <dbReference type="Proteomes" id="UP000323506"/>
    </source>
</evidence>
<dbReference type="GO" id="GO:0070179">
    <property type="term" value="P:D-serine biosynthetic process"/>
    <property type="evidence" value="ECO:0007669"/>
    <property type="project" value="TreeGrafter"/>
</dbReference>